<dbReference type="PANTHER" id="PTHR35011">
    <property type="entry name" value="2,3-DIKETO-L-GULONATE TRAP TRANSPORTER SMALL PERMEASE PROTEIN YIAM"/>
    <property type="match status" value="1"/>
</dbReference>
<feature type="transmembrane region" description="Helical" evidence="9">
    <location>
        <begin position="51"/>
        <end position="72"/>
    </location>
</feature>
<comment type="subcellular location">
    <subcellularLocation>
        <location evidence="1 9">Cell inner membrane</location>
        <topology evidence="1 9">Multi-pass membrane protein</topology>
    </subcellularLocation>
</comment>
<feature type="domain" description="Tripartite ATP-independent periplasmic transporters DctQ component" evidence="10">
    <location>
        <begin position="32"/>
        <end position="163"/>
    </location>
</feature>
<dbReference type="InterPro" id="IPR007387">
    <property type="entry name" value="TRAP_DctQ"/>
</dbReference>
<evidence type="ECO:0000313" key="12">
    <source>
        <dbReference type="Proteomes" id="UP000760480"/>
    </source>
</evidence>
<keyword evidence="4 9" id="KW-0997">Cell inner membrane</keyword>
<keyword evidence="2 9" id="KW-0813">Transport</keyword>
<evidence type="ECO:0000256" key="7">
    <source>
        <dbReference type="ARBA" id="ARBA00023136"/>
    </source>
</evidence>
<organism evidence="11 12">
    <name type="scientific">Candidatus Competibacter phosphatis</name>
    <dbReference type="NCBI Taxonomy" id="221280"/>
    <lineage>
        <taxon>Bacteria</taxon>
        <taxon>Pseudomonadati</taxon>
        <taxon>Pseudomonadota</taxon>
        <taxon>Gammaproteobacteria</taxon>
        <taxon>Candidatus Competibacteraceae</taxon>
        <taxon>Candidatus Competibacter</taxon>
    </lineage>
</organism>
<dbReference type="Pfam" id="PF04290">
    <property type="entry name" value="DctQ"/>
    <property type="match status" value="1"/>
</dbReference>
<protein>
    <recommendedName>
        <fullName evidence="9">TRAP transporter small permease protein</fullName>
    </recommendedName>
</protein>
<evidence type="ECO:0000256" key="6">
    <source>
        <dbReference type="ARBA" id="ARBA00022989"/>
    </source>
</evidence>
<keyword evidence="5 9" id="KW-0812">Transmembrane</keyword>
<keyword evidence="6 9" id="KW-1133">Transmembrane helix</keyword>
<evidence type="ECO:0000256" key="2">
    <source>
        <dbReference type="ARBA" id="ARBA00022448"/>
    </source>
</evidence>
<evidence type="ECO:0000256" key="1">
    <source>
        <dbReference type="ARBA" id="ARBA00004429"/>
    </source>
</evidence>
<reference evidence="11 12" key="1">
    <citation type="submission" date="2019-03" db="EMBL/GenBank/DDBJ databases">
        <title>Metabolic reconstructions from genomes of highly enriched 'Candidatus Accumulibacter' and 'Candidatus Competibacter' bioreactor populations.</title>
        <authorList>
            <person name="Annavajhala M.K."/>
            <person name="Welles L."/>
            <person name="Abbas B."/>
            <person name="Sorokin D."/>
            <person name="Park H."/>
            <person name="Van Loosdrecht M."/>
            <person name="Chandran K."/>
        </authorList>
    </citation>
    <scope>NUCLEOTIDE SEQUENCE [LARGE SCALE GENOMIC DNA]</scope>
    <source>
        <strain evidence="11 12">SBR_G</strain>
    </source>
</reference>
<comment type="similarity">
    <text evidence="8 9">Belongs to the TRAP transporter small permease family.</text>
</comment>
<keyword evidence="3" id="KW-1003">Cell membrane</keyword>
<dbReference type="Proteomes" id="UP000760480">
    <property type="component" value="Unassembled WGS sequence"/>
</dbReference>
<comment type="caution">
    <text evidence="11">The sequence shown here is derived from an EMBL/GenBank/DDBJ whole genome shotgun (WGS) entry which is preliminary data.</text>
</comment>
<accession>A0ABX1TNL6</accession>
<feature type="transmembrane region" description="Helical" evidence="9">
    <location>
        <begin position="137"/>
        <end position="157"/>
    </location>
</feature>
<name>A0ABX1TNL6_9GAMM</name>
<evidence type="ECO:0000256" key="4">
    <source>
        <dbReference type="ARBA" id="ARBA00022519"/>
    </source>
</evidence>
<evidence type="ECO:0000313" key="11">
    <source>
        <dbReference type="EMBL" id="NMQ20030.1"/>
    </source>
</evidence>
<feature type="transmembrane region" description="Helical" evidence="9">
    <location>
        <begin position="21"/>
        <end position="45"/>
    </location>
</feature>
<keyword evidence="12" id="KW-1185">Reference proteome</keyword>
<evidence type="ECO:0000259" key="10">
    <source>
        <dbReference type="Pfam" id="PF04290"/>
    </source>
</evidence>
<evidence type="ECO:0000256" key="5">
    <source>
        <dbReference type="ARBA" id="ARBA00022692"/>
    </source>
</evidence>
<dbReference type="EMBL" id="SPMZ01000036">
    <property type="protein sequence ID" value="NMQ20030.1"/>
    <property type="molecule type" value="Genomic_DNA"/>
</dbReference>
<feature type="transmembrane region" description="Helical" evidence="9">
    <location>
        <begin position="93"/>
        <end position="117"/>
    </location>
</feature>
<sequence>MEGWRMRKIAQAIDALNENTGYYSSFLVLPLLAVVSYEVIMRYGFNAPTTWGFEATTFLYGVHFVLGLGYTHKHNGHVAIDVFEARLASRTRTLLRIVVNLLIFIPTIGLISIWSVIYASTAWMQWEVASSSWAPPLYPFKTLMAIGFVLLFLQGIAKLIQDFHSLNQPAFFGE</sequence>
<comment type="subunit">
    <text evidence="9">The complex comprises the extracytoplasmic solute receptor protein and the two transmembrane proteins.</text>
</comment>
<gene>
    <name evidence="11" type="ORF">E4P82_12980</name>
</gene>
<evidence type="ECO:0000256" key="9">
    <source>
        <dbReference type="RuleBase" id="RU369079"/>
    </source>
</evidence>
<comment type="function">
    <text evidence="9">Part of the tripartite ATP-independent periplasmic (TRAP) transport system.</text>
</comment>
<dbReference type="PANTHER" id="PTHR35011:SF4">
    <property type="entry name" value="SLL1102 PROTEIN"/>
    <property type="match status" value="1"/>
</dbReference>
<evidence type="ECO:0000256" key="3">
    <source>
        <dbReference type="ARBA" id="ARBA00022475"/>
    </source>
</evidence>
<dbReference type="InterPro" id="IPR055348">
    <property type="entry name" value="DctQ"/>
</dbReference>
<evidence type="ECO:0000256" key="8">
    <source>
        <dbReference type="ARBA" id="ARBA00038436"/>
    </source>
</evidence>
<proteinExistence type="inferred from homology"/>
<keyword evidence="7 9" id="KW-0472">Membrane</keyword>